<dbReference type="EMBL" id="JBHPBY010000020">
    <property type="protein sequence ID" value="MFC1849085.1"/>
    <property type="molecule type" value="Genomic_DNA"/>
</dbReference>
<keyword evidence="1" id="KW-0812">Transmembrane</keyword>
<keyword evidence="1" id="KW-1133">Transmembrane helix</keyword>
<evidence type="ECO:0000256" key="1">
    <source>
        <dbReference type="SAM" id="Phobius"/>
    </source>
</evidence>
<organism evidence="2 3">
    <name type="scientific">candidate division CSSED10-310 bacterium</name>
    <dbReference type="NCBI Taxonomy" id="2855610"/>
    <lineage>
        <taxon>Bacteria</taxon>
        <taxon>Bacteria division CSSED10-310</taxon>
    </lineage>
</organism>
<comment type="caution">
    <text evidence="2">The sequence shown here is derived from an EMBL/GenBank/DDBJ whole genome shotgun (WGS) entry which is preliminary data.</text>
</comment>
<sequence length="933" mass="108163">MIRRIAAITRFELLLQRRSALFWVTISVPIILVVPLFYLHYIGIGKLLSLGFTGQEAYEVLLMAIFIVPDLSLQFYQPLWSGFCAKQAILVPGYFLIILSVLIVPGSMNRYYRYNVEETFRTKPCSAGEYILGMFIAFTAPACAALLLCGLIALGVDSILNRLYLDSYIYFIYFFFIVTSVFFVVSLVMMVSSYFQSSLLSVLIVYGLFFISALFYMLETITHESMPVTLYGLADLLNFSLLQNKYSQLNGFLYPIYPLVMKKCVQIVLIPLFLFLAVQRRTQVFFQEERDLGEDIARKIDYLRHLIHTGLKDLKRIFSIKQVNFRFVSWILLFLVLSGGLGRELWLQQDALASRERMVGYELAPLKNLAKEIPNFLIRHYELTLLELPHTGHLRVKARLDVQNRDQKAISELFFSLHPAYVIEKCEDGQGKPLKFARLQSLVKVFLSTPMLIEATGCIQFTYAYNPATIFPTAAIPNLSSLGDLPFMKKEFFLFEEDLSFYIRLGHIPKFEQNGFLDRYELWYPLAGCVGKFADMSSFHAGFSQVEIHIAHSEVQYWTVGNQVSSDEKYQTWKTDHPVSKIWLIWGDYQKTTEKMESVEIVWFHHPLHQGAFLANNTLVIDEKSAFHTNFRKARSMLPSPFKEKPAIILETDQLSLAQITNRNSGSPPFLISESFLKTRWRDVLQQGKHWLNFNDIFWDKLNQSLLNSIWDDSIKITGPGRAVLNKGLFQYVMAHSGSDWFKHGVRKLGWTDYNLWREVTVMDFNSKNEDLQSTYRDKCRQFHFTLDYLLGQEKYLNLIRTFWAEHRFQEVQFSDFLDYLKSSVDHPQLETVLDLLLYKKGLLSYGIGRSHVKRVQDRYLLTIKIKNEGEYELPVPLLVKCSGSDELRDVTVPVGGSRIYKIESFSRPVEAFLDSRGFTPNANQHTRREFIY</sequence>
<evidence type="ECO:0000313" key="2">
    <source>
        <dbReference type="EMBL" id="MFC1849085.1"/>
    </source>
</evidence>
<name>A0ABV6YSA2_UNCC1</name>
<keyword evidence="3" id="KW-1185">Reference proteome</keyword>
<feature type="transmembrane region" description="Helical" evidence="1">
    <location>
        <begin position="130"/>
        <end position="156"/>
    </location>
</feature>
<feature type="transmembrane region" description="Helical" evidence="1">
    <location>
        <begin position="197"/>
        <end position="216"/>
    </location>
</feature>
<feature type="transmembrane region" description="Helical" evidence="1">
    <location>
        <begin position="88"/>
        <end position="108"/>
    </location>
</feature>
<accession>A0ABV6YSA2</accession>
<feature type="transmembrane region" description="Helical" evidence="1">
    <location>
        <begin position="20"/>
        <end position="38"/>
    </location>
</feature>
<dbReference type="Proteomes" id="UP001594351">
    <property type="component" value="Unassembled WGS sequence"/>
</dbReference>
<feature type="transmembrane region" description="Helical" evidence="1">
    <location>
        <begin position="168"/>
        <end position="191"/>
    </location>
</feature>
<proteinExistence type="predicted"/>
<gene>
    <name evidence="2" type="ORF">ACFL27_02650</name>
</gene>
<feature type="transmembrane region" description="Helical" evidence="1">
    <location>
        <begin position="256"/>
        <end position="278"/>
    </location>
</feature>
<protein>
    <recommendedName>
        <fullName evidence="4">ABC transporter permease</fullName>
    </recommendedName>
</protein>
<evidence type="ECO:0000313" key="3">
    <source>
        <dbReference type="Proteomes" id="UP001594351"/>
    </source>
</evidence>
<feature type="transmembrane region" description="Helical" evidence="1">
    <location>
        <begin position="323"/>
        <end position="342"/>
    </location>
</feature>
<reference evidence="2 3" key="1">
    <citation type="submission" date="2024-09" db="EMBL/GenBank/DDBJ databases">
        <title>Laminarin stimulates single cell rates of sulfate reduction while oxygen inhibits transcriptomic activity in coastal marine sediment.</title>
        <authorList>
            <person name="Lindsay M."/>
            <person name="Orcutt B."/>
            <person name="Emerson D."/>
            <person name="Stepanauskas R."/>
            <person name="D'Angelo T."/>
        </authorList>
    </citation>
    <scope>NUCLEOTIDE SEQUENCE [LARGE SCALE GENOMIC DNA]</scope>
    <source>
        <strain evidence="2">SAG AM-311-K15</strain>
    </source>
</reference>
<evidence type="ECO:0008006" key="4">
    <source>
        <dbReference type="Google" id="ProtNLM"/>
    </source>
</evidence>
<keyword evidence="1" id="KW-0472">Membrane</keyword>